<protein>
    <submittedName>
        <fullName evidence="2">Uncharacterized protein</fullName>
    </submittedName>
</protein>
<accession>A0AA40EWJ7</accession>
<feature type="compositionally biased region" description="Low complexity" evidence="1">
    <location>
        <begin position="16"/>
        <end position="27"/>
    </location>
</feature>
<dbReference type="AlphaFoldDB" id="A0AA40EWJ7"/>
<sequence length="203" mass="21158">MDTTQPTTPTSPLINTSSPAPITTPSTPTTPPQPPSYTSPEALALASQIDTTHSPDALITLLNTLPATAPIDYPRRLLHAAAWRDTHPSKTAVLFSRLVDVHALHPSPSTPDMIQTALLHALSEASRTLNIPGATLLLRLGADPWSDTALAMEAGMHPLLLALGQTFPAYAGDAHPVISVGTGIVHIPGDVGEVFGVVEEVGG</sequence>
<evidence type="ECO:0000313" key="2">
    <source>
        <dbReference type="EMBL" id="KAK0746890.1"/>
    </source>
</evidence>
<dbReference type="EMBL" id="JAUKUD010000004">
    <property type="protein sequence ID" value="KAK0746890.1"/>
    <property type="molecule type" value="Genomic_DNA"/>
</dbReference>
<feature type="compositionally biased region" description="Pro residues" evidence="1">
    <location>
        <begin position="28"/>
        <end position="37"/>
    </location>
</feature>
<feature type="compositionally biased region" description="Polar residues" evidence="1">
    <location>
        <begin position="1"/>
        <end position="15"/>
    </location>
</feature>
<evidence type="ECO:0000256" key="1">
    <source>
        <dbReference type="SAM" id="MobiDB-lite"/>
    </source>
</evidence>
<name>A0AA40EWJ7_9PEZI</name>
<proteinExistence type="predicted"/>
<gene>
    <name evidence="2" type="ORF">B0T18DRAFT_391254</name>
</gene>
<dbReference type="Proteomes" id="UP001172155">
    <property type="component" value="Unassembled WGS sequence"/>
</dbReference>
<organism evidence="2 3">
    <name type="scientific">Schizothecium vesticola</name>
    <dbReference type="NCBI Taxonomy" id="314040"/>
    <lineage>
        <taxon>Eukaryota</taxon>
        <taxon>Fungi</taxon>
        <taxon>Dikarya</taxon>
        <taxon>Ascomycota</taxon>
        <taxon>Pezizomycotina</taxon>
        <taxon>Sordariomycetes</taxon>
        <taxon>Sordariomycetidae</taxon>
        <taxon>Sordariales</taxon>
        <taxon>Schizotheciaceae</taxon>
        <taxon>Schizothecium</taxon>
    </lineage>
</organism>
<comment type="caution">
    <text evidence="2">The sequence shown here is derived from an EMBL/GenBank/DDBJ whole genome shotgun (WGS) entry which is preliminary data.</text>
</comment>
<evidence type="ECO:0000313" key="3">
    <source>
        <dbReference type="Proteomes" id="UP001172155"/>
    </source>
</evidence>
<keyword evidence="3" id="KW-1185">Reference proteome</keyword>
<feature type="region of interest" description="Disordered" evidence="1">
    <location>
        <begin position="1"/>
        <end position="39"/>
    </location>
</feature>
<reference evidence="2" key="1">
    <citation type="submission" date="2023-06" db="EMBL/GenBank/DDBJ databases">
        <title>Genome-scale phylogeny and comparative genomics of the fungal order Sordariales.</title>
        <authorList>
            <consortium name="Lawrence Berkeley National Laboratory"/>
            <person name="Hensen N."/>
            <person name="Bonometti L."/>
            <person name="Westerberg I."/>
            <person name="Brannstrom I.O."/>
            <person name="Guillou S."/>
            <person name="Cros-Aarteil S."/>
            <person name="Calhoun S."/>
            <person name="Haridas S."/>
            <person name="Kuo A."/>
            <person name="Mondo S."/>
            <person name="Pangilinan J."/>
            <person name="Riley R."/>
            <person name="LaButti K."/>
            <person name="Andreopoulos B."/>
            <person name="Lipzen A."/>
            <person name="Chen C."/>
            <person name="Yanf M."/>
            <person name="Daum C."/>
            <person name="Ng V."/>
            <person name="Clum A."/>
            <person name="Steindorff A."/>
            <person name="Ohm R."/>
            <person name="Martin F."/>
            <person name="Silar P."/>
            <person name="Natvig D."/>
            <person name="Lalanne C."/>
            <person name="Gautier V."/>
            <person name="Ament-velasquez S.L."/>
            <person name="Kruys A."/>
            <person name="Hutchinson M.I."/>
            <person name="Powell A.J."/>
            <person name="Barry K."/>
            <person name="Miller A.N."/>
            <person name="Grigoriev I.V."/>
            <person name="Debuchy R."/>
            <person name="Gladieux P."/>
            <person name="Thoren M.H."/>
            <person name="Johannesson H."/>
        </authorList>
    </citation>
    <scope>NUCLEOTIDE SEQUENCE</scope>
    <source>
        <strain evidence="2">SMH3187-1</strain>
    </source>
</reference>